<name>A0A6J5GR51_9BURK</name>
<reference evidence="1 2" key="1">
    <citation type="submission" date="2020-04" db="EMBL/GenBank/DDBJ databases">
        <authorList>
            <person name="De Canck E."/>
        </authorList>
    </citation>
    <scope>NUCLEOTIDE SEQUENCE [LARGE SCALE GENOMIC DNA]</scope>
    <source>
        <strain evidence="1 2">LMG 27177</strain>
    </source>
</reference>
<keyword evidence="2" id="KW-1185">Reference proteome</keyword>
<dbReference type="EMBL" id="CADIKI010000018">
    <property type="protein sequence ID" value="CAB3803095.1"/>
    <property type="molecule type" value="Genomic_DNA"/>
</dbReference>
<sequence>MARPKLAFAKLSMKAGVALPVSATDYRIYATYRRTGSGAFMGELKVVRTLDDRLLFPFDGAPAIGPFELASDAREAARLKGEEIVAADLANPEY</sequence>
<dbReference type="RefSeq" id="WP_175164629.1">
    <property type="nucleotide sequence ID" value="NZ_CADIKI010000018.1"/>
</dbReference>
<accession>A0A6J5GR51</accession>
<dbReference type="AlphaFoldDB" id="A0A6J5GR51"/>
<dbReference type="Proteomes" id="UP000494252">
    <property type="component" value="Unassembled WGS sequence"/>
</dbReference>
<organism evidence="1 2">
    <name type="scientific">Paraburkholderia fynbosensis</name>
    <dbReference type="NCBI Taxonomy" id="1200993"/>
    <lineage>
        <taxon>Bacteria</taxon>
        <taxon>Pseudomonadati</taxon>
        <taxon>Pseudomonadota</taxon>
        <taxon>Betaproteobacteria</taxon>
        <taxon>Burkholderiales</taxon>
        <taxon>Burkholderiaceae</taxon>
        <taxon>Paraburkholderia</taxon>
    </lineage>
</organism>
<protein>
    <submittedName>
        <fullName evidence="1">Uncharacterized protein</fullName>
    </submittedName>
</protein>
<proteinExistence type="predicted"/>
<gene>
    <name evidence="1" type="ORF">LMG27177_05387</name>
</gene>
<evidence type="ECO:0000313" key="2">
    <source>
        <dbReference type="Proteomes" id="UP000494252"/>
    </source>
</evidence>
<evidence type="ECO:0000313" key="1">
    <source>
        <dbReference type="EMBL" id="CAB3803095.1"/>
    </source>
</evidence>
<dbReference type="Pfam" id="PF20484">
    <property type="entry name" value="DUF6723"/>
    <property type="match status" value="1"/>
</dbReference>
<dbReference type="InterPro" id="IPR046569">
    <property type="entry name" value="DUF6723"/>
</dbReference>